<dbReference type="SMART" id="SM00331">
    <property type="entry name" value="PP2C_SIG"/>
    <property type="match status" value="1"/>
</dbReference>
<evidence type="ECO:0000256" key="2">
    <source>
        <dbReference type="ARBA" id="ARBA00023012"/>
    </source>
</evidence>
<dbReference type="InterPro" id="IPR036457">
    <property type="entry name" value="PPM-type-like_dom_sf"/>
</dbReference>
<evidence type="ECO:0000313" key="6">
    <source>
        <dbReference type="Proteomes" id="UP001628193"/>
    </source>
</evidence>
<reference evidence="5 6" key="1">
    <citation type="submission" date="2024-05" db="EMBL/GenBank/DDBJ databases">
        <authorList>
            <consortium name="Candidatus Magnetaquicoccaceae bacterium FCR-1 genome sequencing consortium"/>
            <person name="Shimoshige H."/>
            <person name="Shimamura S."/>
            <person name="Taoka A."/>
            <person name="Kobayashi H."/>
            <person name="Maekawa T."/>
        </authorList>
    </citation>
    <scope>NUCLEOTIDE SEQUENCE [LARGE SCALE GENOMIC DNA]</scope>
    <source>
        <strain evidence="5 6">FCR-1</strain>
    </source>
</reference>
<reference evidence="5 6" key="2">
    <citation type="submission" date="2024-09" db="EMBL/GenBank/DDBJ databases">
        <title>Draft genome sequence of Candidatus Magnetaquicoccaceae bacterium FCR-1.</title>
        <authorList>
            <person name="Shimoshige H."/>
            <person name="Shimamura S."/>
            <person name="Taoka A."/>
            <person name="Kobayashi H."/>
            <person name="Maekawa T."/>
        </authorList>
    </citation>
    <scope>NUCLEOTIDE SEQUENCE [LARGE SCALE GENOMIC DNA]</scope>
    <source>
        <strain evidence="5 6">FCR-1</strain>
    </source>
</reference>
<evidence type="ECO:0000313" key="5">
    <source>
        <dbReference type="EMBL" id="GAB0056964.1"/>
    </source>
</evidence>
<keyword evidence="2" id="KW-0902">Two-component regulatory system</keyword>
<feature type="modified residue" description="4-aspartylphosphate" evidence="3">
    <location>
        <position position="52"/>
    </location>
</feature>
<dbReference type="Proteomes" id="UP001628193">
    <property type="component" value="Unassembled WGS sequence"/>
</dbReference>
<feature type="domain" description="Response regulatory" evidence="4">
    <location>
        <begin position="3"/>
        <end position="120"/>
    </location>
</feature>
<sequence length="364" mass="40922">MNTILIVDDDPVTRIFLEEMLLQGGYRVVSASNGVEALERLEERSCDLILMDILMPVMDGYEATRRIKKRSASGFLIPVIFLTSVQTDQELACCLECGGDDFLNKPPNPILLNARIQVWLQRADMANRLAIDRLDVENVILKMRLDHHFDPRGLRVLMTPLGRTTGDIVLSARRGDGVHCLMVGDFAGHGLAAAICGPLVSDLFYRLTEQNVDLWTIISQLNNLIYTRMPINMFLSAAFLELDRTRGVLHVWNAAFPPVVRIRAGKAMDRFPASLPLLGICAELSVPAQRCMGEWREGDRIYLFSDGSLETRSETWECFGMERMEAFLEREIFVGGELETILPVLEAFSGGKERLDDITMVEVL</sequence>
<evidence type="ECO:0000256" key="1">
    <source>
        <dbReference type="ARBA" id="ARBA00022553"/>
    </source>
</evidence>
<evidence type="ECO:0000259" key="4">
    <source>
        <dbReference type="PROSITE" id="PS50110"/>
    </source>
</evidence>
<dbReference type="Pfam" id="PF07228">
    <property type="entry name" value="SpoIIE"/>
    <property type="match status" value="1"/>
</dbReference>
<evidence type="ECO:0000256" key="3">
    <source>
        <dbReference type="PROSITE-ProRule" id="PRU00169"/>
    </source>
</evidence>
<dbReference type="InterPro" id="IPR001932">
    <property type="entry name" value="PPM-type_phosphatase-like_dom"/>
</dbReference>
<dbReference type="GO" id="GO:0004673">
    <property type="term" value="F:protein histidine kinase activity"/>
    <property type="evidence" value="ECO:0007669"/>
    <property type="project" value="UniProtKB-EC"/>
</dbReference>
<dbReference type="RefSeq" id="WP_420904677.1">
    <property type="nucleotide sequence ID" value="NZ_BAAFGK010000004.1"/>
</dbReference>
<dbReference type="EMBL" id="BAAFGK010000004">
    <property type="protein sequence ID" value="GAB0056964.1"/>
    <property type="molecule type" value="Genomic_DNA"/>
</dbReference>
<dbReference type="Gene3D" id="3.40.50.2300">
    <property type="match status" value="1"/>
</dbReference>
<dbReference type="Gene3D" id="3.60.40.10">
    <property type="entry name" value="PPM-type phosphatase domain"/>
    <property type="match status" value="1"/>
</dbReference>
<accession>A0ABQ0C7V2</accession>
<dbReference type="PROSITE" id="PS50110">
    <property type="entry name" value="RESPONSE_REGULATORY"/>
    <property type="match status" value="1"/>
</dbReference>
<dbReference type="PANTHER" id="PTHR45339:SF1">
    <property type="entry name" value="HYBRID SIGNAL TRANSDUCTION HISTIDINE KINASE J"/>
    <property type="match status" value="1"/>
</dbReference>
<dbReference type="Pfam" id="PF00072">
    <property type="entry name" value="Response_reg"/>
    <property type="match status" value="1"/>
</dbReference>
<dbReference type="SMART" id="SM00448">
    <property type="entry name" value="REC"/>
    <property type="match status" value="1"/>
</dbReference>
<gene>
    <name evidence="5" type="primary">rcsC_32</name>
    <name evidence="5" type="ORF">SIID45300_01282</name>
</gene>
<keyword evidence="6" id="KW-1185">Reference proteome</keyword>
<proteinExistence type="predicted"/>
<keyword evidence="1 3" id="KW-0597">Phosphoprotein</keyword>
<dbReference type="EC" id="2.7.13.3" evidence="5"/>
<dbReference type="InterPro" id="IPR001789">
    <property type="entry name" value="Sig_transdc_resp-reg_receiver"/>
</dbReference>
<comment type="caution">
    <text evidence="5">The sequence shown here is derived from an EMBL/GenBank/DDBJ whole genome shotgun (WGS) entry which is preliminary data.</text>
</comment>
<dbReference type="InterPro" id="IPR011006">
    <property type="entry name" value="CheY-like_superfamily"/>
</dbReference>
<dbReference type="SUPFAM" id="SSF52172">
    <property type="entry name" value="CheY-like"/>
    <property type="match status" value="1"/>
</dbReference>
<protein>
    <submittedName>
        <fullName evidence="5">Sensor histidine kinase RcsC</fullName>
        <ecNumber evidence="5">2.7.13.3</ecNumber>
    </submittedName>
</protein>
<keyword evidence="5" id="KW-0808">Transferase</keyword>
<dbReference type="PANTHER" id="PTHR45339">
    <property type="entry name" value="HYBRID SIGNAL TRANSDUCTION HISTIDINE KINASE J"/>
    <property type="match status" value="1"/>
</dbReference>
<name>A0ABQ0C7V2_9PROT</name>
<organism evidence="5 6">
    <name type="scientific">Candidatus Magnetaquiglobus chichijimensis</name>
    <dbReference type="NCBI Taxonomy" id="3141448"/>
    <lineage>
        <taxon>Bacteria</taxon>
        <taxon>Pseudomonadati</taxon>
        <taxon>Pseudomonadota</taxon>
        <taxon>Magnetococcia</taxon>
        <taxon>Magnetococcales</taxon>
        <taxon>Candidatus Magnetaquicoccaceae</taxon>
        <taxon>Candidatus Magnetaquiglobus</taxon>
    </lineage>
</organism>
<keyword evidence="5" id="KW-0418">Kinase</keyword>